<sequence length="486" mass="56584">MSRLVFRKTFLNITEGVILLLLIVSLFFSWNKYLLNNYSRSFDIPLINKYEDLRQKGDYKAIISISTQYLQQAKENNYKDGEALCYAVMSSINIRAGKYKEAMPLYLKARQALSTSENDLIKAFCFNEFSRLHLIVDLYAYALDYNSRAIYYSKKISDPKTKIFLLNKAYLSQGIILDVLNKNDSALVYLHKGLKIKYTPVGDTFIAQHHLFYTKNIDSIGLHIKHALKMLPPKSESIDASLTYSIAGAYYREIKDFKTSKEYHLKALKILEDKPDFLKSNSYVYVYADLTTLANRENNEKEKQYYFVKVNQAKENLEWDRPDIVSLLNANFTSEAKEKDKKNIILYIISAIVLLVLFSIFIYWRVRLLKGKKELLEDGIEDLKLRMEDKLFGEIIELAKKNDSAFLLRFADLYPDFVSKLQKINPDLENSEIAFCAMLKLNFSSKELAQILTIQHVSVQKKKSRIRKRLGISSDEDIYDFFNRLT</sequence>
<reference evidence="3" key="1">
    <citation type="journal article" date="2019" name="Int. J. Syst. Evol. Microbiol.">
        <title>The Global Catalogue of Microorganisms (GCM) 10K type strain sequencing project: providing services to taxonomists for standard genome sequencing and annotation.</title>
        <authorList>
            <consortium name="The Broad Institute Genomics Platform"/>
            <consortium name="The Broad Institute Genome Sequencing Center for Infectious Disease"/>
            <person name="Wu L."/>
            <person name="Ma J."/>
        </authorList>
    </citation>
    <scope>NUCLEOTIDE SEQUENCE [LARGE SCALE GENOMIC DNA]</scope>
    <source>
        <strain evidence="3">CECT 7798</strain>
    </source>
</reference>
<name>A0ABV7Y029_9FLAO</name>
<dbReference type="SMART" id="SM00028">
    <property type="entry name" value="TPR"/>
    <property type="match status" value="3"/>
</dbReference>
<evidence type="ECO:0000313" key="2">
    <source>
        <dbReference type="EMBL" id="MFC3758137.1"/>
    </source>
</evidence>
<proteinExistence type="predicted"/>
<feature type="transmembrane region" description="Helical" evidence="1">
    <location>
        <begin position="12"/>
        <end position="30"/>
    </location>
</feature>
<dbReference type="InterPro" id="IPR011990">
    <property type="entry name" value="TPR-like_helical_dom_sf"/>
</dbReference>
<organism evidence="2 3">
    <name type="scientific">Chryseobacterium tructae</name>
    <dbReference type="NCBI Taxonomy" id="1037380"/>
    <lineage>
        <taxon>Bacteria</taxon>
        <taxon>Pseudomonadati</taxon>
        <taxon>Bacteroidota</taxon>
        <taxon>Flavobacteriia</taxon>
        <taxon>Flavobacteriales</taxon>
        <taxon>Weeksellaceae</taxon>
        <taxon>Chryseobacterium group</taxon>
        <taxon>Chryseobacterium</taxon>
    </lineage>
</organism>
<feature type="transmembrane region" description="Helical" evidence="1">
    <location>
        <begin position="344"/>
        <end position="364"/>
    </location>
</feature>
<accession>A0ABV7Y029</accession>
<evidence type="ECO:0000256" key="1">
    <source>
        <dbReference type="SAM" id="Phobius"/>
    </source>
</evidence>
<dbReference type="EMBL" id="JBHRYO010000002">
    <property type="protein sequence ID" value="MFC3758137.1"/>
    <property type="molecule type" value="Genomic_DNA"/>
</dbReference>
<keyword evidence="1" id="KW-0812">Transmembrane</keyword>
<comment type="caution">
    <text evidence="2">The sequence shown here is derived from an EMBL/GenBank/DDBJ whole genome shotgun (WGS) entry which is preliminary data.</text>
</comment>
<keyword evidence="1" id="KW-0472">Membrane</keyword>
<dbReference type="InterPro" id="IPR016032">
    <property type="entry name" value="Sig_transdc_resp-reg_C-effctor"/>
</dbReference>
<dbReference type="RefSeq" id="WP_378170810.1">
    <property type="nucleotide sequence ID" value="NZ_JBHRYO010000002.1"/>
</dbReference>
<evidence type="ECO:0000313" key="3">
    <source>
        <dbReference type="Proteomes" id="UP001595735"/>
    </source>
</evidence>
<keyword evidence="3" id="KW-1185">Reference proteome</keyword>
<gene>
    <name evidence="2" type="ORF">ACFONJ_19345</name>
</gene>
<keyword evidence="1" id="KW-1133">Transmembrane helix</keyword>
<dbReference type="Gene3D" id="1.25.40.10">
    <property type="entry name" value="Tetratricopeptide repeat domain"/>
    <property type="match status" value="1"/>
</dbReference>
<dbReference type="SUPFAM" id="SSF46894">
    <property type="entry name" value="C-terminal effector domain of the bipartite response regulators"/>
    <property type="match status" value="1"/>
</dbReference>
<dbReference type="InterPro" id="IPR019734">
    <property type="entry name" value="TPR_rpt"/>
</dbReference>
<dbReference type="SUPFAM" id="SSF48452">
    <property type="entry name" value="TPR-like"/>
    <property type="match status" value="1"/>
</dbReference>
<protein>
    <submittedName>
        <fullName evidence="2">Helix-turn-helix transcriptional regulator</fullName>
    </submittedName>
</protein>
<dbReference type="Proteomes" id="UP001595735">
    <property type="component" value="Unassembled WGS sequence"/>
</dbReference>